<evidence type="ECO:0000259" key="1">
    <source>
        <dbReference type="Pfam" id="PF19263"/>
    </source>
</evidence>
<comment type="caution">
    <text evidence="2">The sequence shown here is derived from an EMBL/GenBank/DDBJ whole genome shotgun (WGS) entry which is preliminary data.</text>
</comment>
<reference evidence="2 3" key="1">
    <citation type="submission" date="2019-07" db="EMBL/GenBank/DDBJ databases">
        <title>Whole genome shotgun sequence of Reyranella soli NBRC 108950.</title>
        <authorList>
            <person name="Hosoyama A."/>
            <person name="Uohara A."/>
            <person name="Ohji S."/>
            <person name="Ichikawa N."/>
        </authorList>
    </citation>
    <scope>NUCLEOTIDE SEQUENCE [LARGE SCALE GENOMIC DNA]</scope>
    <source>
        <strain evidence="2 3">NBRC 108950</strain>
    </source>
</reference>
<dbReference type="EMBL" id="BKAJ01000136">
    <property type="protein sequence ID" value="GEP59644.1"/>
    <property type="molecule type" value="Genomic_DNA"/>
</dbReference>
<feature type="domain" description="NrS-1 polymerase-like helicase" evidence="1">
    <location>
        <begin position="14"/>
        <end position="89"/>
    </location>
</feature>
<keyword evidence="3" id="KW-1185">Reference proteome</keyword>
<dbReference type="Gene3D" id="1.10.10.10">
    <property type="entry name" value="Winged helix-like DNA-binding domain superfamily/Winged helix DNA-binding domain"/>
    <property type="match status" value="1"/>
</dbReference>
<dbReference type="Pfam" id="PF19263">
    <property type="entry name" value="DUF5906"/>
    <property type="match status" value="1"/>
</dbReference>
<dbReference type="InterPro" id="IPR027417">
    <property type="entry name" value="P-loop_NTPase"/>
</dbReference>
<gene>
    <name evidence="2" type="ORF">RSO01_68100</name>
</gene>
<evidence type="ECO:0000313" key="3">
    <source>
        <dbReference type="Proteomes" id="UP000321058"/>
    </source>
</evidence>
<name>A0A512NL22_9HYPH</name>
<dbReference type="SUPFAM" id="SSF52540">
    <property type="entry name" value="P-loop containing nucleoside triphosphate hydrolases"/>
    <property type="match status" value="1"/>
</dbReference>
<accession>A0A512NL22</accession>
<protein>
    <recommendedName>
        <fullName evidence="1">NrS-1 polymerase-like helicase domain-containing protein</fullName>
    </recommendedName>
</protein>
<dbReference type="InterPro" id="IPR036388">
    <property type="entry name" value="WH-like_DNA-bd_sf"/>
</dbReference>
<dbReference type="Proteomes" id="UP000321058">
    <property type="component" value="Unassembled WGS sequence"/>
</dbReference>
<proteinExistence type="predicted"/>
<sequence>MSEKGGHVGLTLASLSRNFGLAPLINKKLVVVPDARLSGKSHEIVERLLAISGGDDLTIDRKYKPAWTGRLPGRFVFLTNEVPELADTSGAIASRFITLQFNESFIGREDLALYDKLQKEMPAILNWAIVGWKRLKKRGFFVQPKGATASAGLLEALASPIKAFLKDCCTLGAGLEVRTKALFAEWCLWCSENGRERPGNEAAFGRDLRAAQPGIQTTQHRSDGTRERYYTGVCLNSWRGASRAGPDDAAAPIDQDVPEEFWRHWD</sequence>
<dbReference type="Gene3D" id="3.40.50.300">
    <property type="entry name" value="P-loop containing nucleotide triphosphate hydrolases"/>
    <property type="match status" value="1"/>
</dbReference>
<dbReference type="InterPro" id="IPR045455">
    <property type="entry name" value="NrS-1_pol-like_helicase"/>
</dbReference>
<dbReference type="SUPFAM" id="SSF46785">
    <property type="entry name" value="Winged helix' DNA-binding domain"/>
    <property type="match status" value="1"/>
</dbReference>
<dbReference type="AlphaFoldDB" id="A0A512NL22"/>
<organism evidence="2 3">
    <name type="scientific">Reyranella soli</name>
    <dbReference type="NCBI Taxonomy" id="1230389"/>
    <lineage>
        <taxon>Bacteria</taxon>
        <taxon>Pseudomonadati</taxon>
        <taxon>Pseudomonadota</taxon>
        <taxon>Alphaproteobacteria</taxon>
        <taxon>Hyphomicrobiales</taxon>
        <taxon>Reyranellaceae</taxon>
        <taxon>Reyranella</taxon>
    </lineage>
</organism>
<evidence type="ECO:0000313" key="2">
    <source>
        <dbReference type="EMBL" id="GEP59644.1"/>
    </source>
</evidence>
<dbReference type="InterPro" id="IPR036390">
    <property type="entry name" value="WH_DNA-bd_sf"/>
</dbReference>